<accession>A0A6I3T3J4</accession>
<gene>
    <name evidence="3" type="ORF">GM672_15455</name>
</gene>
<dbReference type="OrthoDB" id="9807255at2"/>
<evidence type="ECO:0000313" key="3">
    <source>
        <dbReference type="EMBL" id="MTV54127.1"/>
    </source>
</evidence>
<evidence type="ECO:0000259" key="1">
    <source>
        <dbReference type="Pfam" id="PF08279"/>
    </source>
</evidence>
<feature type="domain" description="WYL" evidence="2">
    <location>
        <begin position="139"/>
        <end position="202"/>
    </location>
</feature>
<evidence type="ECO:0000313" key="4">
    <source>
        <dbReference type="Proteomes" id="UP000430634"/>
    </source>
</evidence>
<dbReference type="AlphaFoldDB" id="A0A6I3T3J4"/>
<dbReference type="InterPro" id="IPR036390">
    <property type="entry name" value="WH_DNA-bd_sf"/>
</dbReference>
<dbReference type="InterPro" id="IPR051534">
    <property type="entry name" value="CBASS_pafABC_assoc_protein"/>
</dbReference>
<dbReference type="PANTHER" id="PTHR34580:SF3">
    <property type="entry name" value="PROTEIN PAFB"/>
    <property type="match status" value="1"/>
</dbReference>
<organism evidence="3 4">
    <name type="scientific">Pseudoduganella buxea</name>
    <dbReference type="NCBI Taxonomy" id="1949069"/>
    <lineage>
        <taxon>Bacteria</taxon>
        <taxon>Pseudomonadati</taxon>
        <taxon>Pseudomonadota</taxon>
        <taxon>Betaproteobacteria</taxon>
        <taxon>Burkholderiales</taxon>
        <taxon>Oxalobacteraceae</taxon>
        <taxon>Telluria group</taxon>
        <taxon>Pseudoduganella</taxon>
    </lineage>
</organism>
<sequence length="256" mass="27458">MSRSDRLFILLQALRDAPPPVTAAQLAAATGVSPRSIYRDIDSLRAGGATIEGERGYGYTLVEDGSLPPRAFSRIELDALVLGLAEVRQMGDPALACAAAAVLGKLAATLPSVGQQHLLHAVSKAHRFTQRYPVLPDMDLIRHCCWREEALAITYRDSKGVETVRTIWPLTIVYLDAMLVVLARCCLRGDFRMFRTDRILTVAATGASFRPRRAALLRDYLAALEWAGRAGSHAGGAMIAAASASSNSPGGTGLTK</sequence>
<name>A0A6I3T3J4_9BURK</name>
<evidence type="ECO:0000259" key="2">
    <source>
        <dbReference type="Pfam" id="PF13280"/>
    </source>
</evidence>
<comment type="caution">
    <text evidence="3">The sequence shown here is derived from an EMBL/GenBank/DDBJ whole genome shotgun (WGS) entry which is preliminary data.</text>
</comment>
<reference evidence="3 4" key="1">
    <citation type="submission" date="2019-11" db="EMBL/GenBank/DDBJ databases">
        <title>Type strains purchased from KCTC, JCM and DSMZ.</title>
        <authorList>
            <person name="Lu H."/>
        </authorList>
    </citation>
    <scope>NUCLEOTIDE SEQUENCE [LARGE SCALE GENOMIC DNA]</scope>
    <source>
        <strain evidence="3 4">KCTC 52429</strain>
    </source>
</reference>
<feature type="domain" description="Helix-turn-helix type 11" evidence="1">
    <location>
        <begin position="6"/>
        <end position="59"/>
    </location>
</feature>
<dbReference type="Gene3D" id="1.10.10.10">
    <property type="entry name" value="Winged helix-like DNA-binding domain superfamily/Winged helix DNA-binding domain"/>
    <property type="match status" value="1"/>
</dbReference>
<dbReference type="InterPro" id="IPR026881">
    <property type="entry name" value="WYL_dom"/>
</dbReference>
<dbReference type="PANTHER" id="PTHR34580">
    <property type="match status" value="1"/>
</dbReference>
<dbReference type="SUPFAM" id="SSF46785">
    <property type="entry name" value="Winged helix' DNA-binding domain"/>
    <property type="match status" value="1"/>
</dbReference>
<dbReference type="EMBL" id="WNKZ01000043">
    <property type="protein sequence ID" value="MTV54127.1"/>
    <property type="molecule type" value="Genomic_DNA"/>
</dbReference>
<proteinExistence type="predicted"/>
<dbReference type="Pfam" id="PF08279">
    <property type="entry name" value="HTH_11"/>
    <property type="match status" value="1"/>
</dbReference>
<dbReference type="Pfam" id="PF13280">
    <property type="entry name" value="WYL"/>
    <property type="match status" value="1"/>
</dbReference>
<dbReference type="PROSITE" id="PS52050">
    <property type="entry name" value="WYL"/>
    <property type="match status" value="1"/>
</dbReference>
<dbReference type="InterPro" id="IPR013196">
    <property type="entry name" value="HTH_11"/>
</dbReference>
<dbReference type="Proteomes" id="UP000430634">
    <property type="component" value="Unassembled WGS sequence"/>
</dbReference>
<protein>
    <submittedName>
        <fullName evidence="3">HTH domain-containing protein</fullName>
    </submittedName>
</protein>
<dbReference type="InterPro" id="IPR036388">
    <property type="entry name" value="WH-like_DNA-bd_sf"/>
</dbReference>